<name>A0ABQ5YU49_9BURK</name>
<organism evidence="7 8">
    <name type="scientific">Limnobacter litoralis</name>
    <dbReference type="NCBI Taxonomy" id="481366"/>
    <lineage>
        <taxon>Bacteria</taxon>
        <taxon>Pseudomonadati</taxon>
        <taxon>Pseudomonadota</taxon>
        <taxon>Betaproteobacteria</taxon>
        <taxon>Burkholderiales</taxon>
        <taxon>Burkholderiaceae</taxon>
        <taxon>Limnobacter</taxon>
    </lineage>
</organism>
<evidence type="ECO:0000256" key="3">
    <source>
        <dbReference type="ARBA" id="ARBA00023015"/>
    </source>
</evidence>
<dbReference type="Proteomes" id="UP001156664">
    <property type="component" value="Unassembled WGS sequence"/>
</dbReference>
<comment type="subcellular location">
    <subcellularLocation>
        <location evidence="1">Cytoplasm</location>
    </subcellularLocation>
</comment>
<dbReference type="PRINTS" id="PR00040">
    <property type="entry name" value="HTHMERR"/>
</dbReference>
<keyword evidence="5" id="KW-0804">Transcription</keyword>
<keyword evidence="4" id="KW-0238">DNA-binding</keyword>
<dbReference type="PROSITE" id="PS00552">
    <property type="entry name" value="HTH_MERR_1"/>
    <property type="match status" value="1"/>
</dbReference>
<dbReference type="PANTHER" id="PTHR30204:SF94">
    <property type="entry name" value="HEAVY METAL-DEPENDENT TRANSCRIPTIONAL REGULATOR HI_0293-RELATED"/>
    <property type="match status" value="1"/>
</dbReference>
<dbReference type="InterPro" id="IPR009061">
    <property type="entry name" value="DNA-bd_dom_put_sf"/>
</dbReference>
<keyword evidence="3" id="KW-0805">Transcription regulation</keyword>
<reference evidence="8" key="1">
    <citation type="journal article" date="2019" name="Int. J. Syst. Evol. Microbiol.">
        <title>The Global Catalogue of Microorganisms (GCM) 10K type strain sequencing project: providing services to taxonomists for standard genome sequencing and annotation.</title>
        <authorList>
            <consortium name="The Broad Institute Genomics Platform"/>
            <consortium name="The Broad Institute Genome Sequencing Center for Infectious Disease"/>
            <person name="Wu L."/>
            <person name="Ma J."/>
        </authorList>
    </citation>
    <scope>NUCLEOTIDE SEQUENCE [LARGE SCALE GENOMIC DNA]</scope>
    <source>
        <strain evidence="8">NBRC 105857</strain>
    </source>
</reference>
<gene>
    <name evidence="7" type="ORF">GCM10007875_26580</name>
</gene>
<dbReference type="CDD" id="cd01108">
    <property type="entry name" value="HTH_CueR"/>
    <property type="match status" value="1"/>
</dbReference>
<dbReference type="InterPro" id="IPR000551">
    <property type="entry name" value="MerR-type_HTH_dom"/>
</dbReference>
<keyword evidence="2" id="KW-0963">Cytoplasm</keyword>
<evidence type="ECO:0000313" key="7">
    <source>
        <dbReference type="EMBL" id="GLR27567.1"/>
    </source>
</evidence>
<dbReference type="PANTHER" id="PTHR30204">
    <property type="entry name" value="REDOX-CYCLING DRUG-SENSING TRANSCRIPTIONAL ACTIVATOR SOXR"/>
    <property type="match status" value="1"/>
</dbReference>
<evidence type="ECO:0000313" key="8">
    <source>
        <dbReference type="Proteomes" id="UP001156664"/>
    </source>
</evidence>
<dbReference type="InterPro" id="IPR047057">
    <property type="entry name" value="MerR_fam"/>
</dbReference>
<comment type="caution">
    <text evidence="7">The sequence shown here is derived from an EMBL/GenBank/DDBJ whole genome shotgun (WGS) entry which is preliminary data.</text>
</comment>
<evidence type="ECO:0000256" key="5">
    <source>
        <dbReference type="ARBA" id="ARBA00023163"/>
    </source>
</evidence>
<dbReference type="Gene3D" id="1.10.1660.10">
    <property type="match status" value="1"/>
</dbReference>
<accession>A0ABQ5YU49</accession>
<protein>
    <submittedName>
        <fullName evidence="7">Cu(I)-responsive transcriptional regulator</fullName>
    </submittedName>
</protein>
<dbReference type="Pfam" id="PF09278">
    <property type="entry name" value="MerR-DNA-bind"/>
    <property type="match status" value="1"/>
</dbReference>
<dbReference type="Pfam" id="PF00376">
    <property type="entry name" value="MerR"/>
    <property type="match status" value="1"/>
</dbReference>
<keyword evidence="8" id="KW-1185">Reference proteome</keyword>
<dbReference type="NCBIfam" id="TIGR02044">
    <property type="entry name" value="CueR"/>
    <property type="match status" value="1"/>
</dbReference>
<evidence type="ECO:0000256" key="4">
    <source>
        <dbReference type="ARBA" id="ARBA00023125"/>
    </source>
</evidence>
<dbReference type="SUPFAM" id="SSF46955">
    <property type="entry name" value="Putative DNA-binding domain"/>
    <property type="match status" value="1"/>
</dbReference>
<sequence length="149" mass="16725">MRNTGKNGHTALRFPLKIGEAAQASGIHAKMIRYYESVGLMPEGERSESGYRLYSERDLHVLKFIKRARTLGFGLEQISELVSLWQNPKRASREVKKIATTHIEALQQKIHDMTEMRDTIAHLVHACAGNHRPDCPILQGLGGTVNPEP</sequence>
<dbReference type="InterPro" id="IPR011789">
    <property type="entry name" value="CueR"/>
</dbReference>
<evidence type="ECO:0000256" key="1">
    <source>
        <dbReference type="ARBA" id="ARBA00004496"/>
    </source>
</evidence>
<evidence type="ECO:0000256" key="2">
    <source>
        <dbReference type="ARBA" id="ARBA00022490"/>
    </source>
</evidence>
<dbReference type="EMBL" id="BSOJ01000032">
    <property type="protein sequence ID" value="GLR27567.1"/>
    <property type="molecule type" value="Genomic_DNA"/>
</dbReference>
<dbReference type="RefSeq" id="WP_284282396.1">
    <property type="nucleotide sequence ID" value="NZ_BSOJ01000032.1"/>
</dbReference>
<proteinExistence type="predicted"/>
<feature type="domain" description="HTH merR-type" evidence="6">
    <location>
        <begin position="15"/>
        <end position="84"/>
    </location>
</feature>
<evidence type="ECO:0000259" key="6">
    <source>
        <dbReference type="PROSITE" id="PS50937"/>
    </source>
</evidence>
<dbReference type="PROSITE" id="PS50937">
    <property type="entry name" value="HTH_MERR_2"/>
    <property type="match status" value="1"/>
</dbReference>
<dbReference type="SMART" id="SM00422">
    <property type="entry name" value="HTH_MERR"/>
    <property type="match status" value="1"/>
</dbReference>
<dbReference type="InterPro" id="IPR015358">
    <property type="entry name" value="Tscrpt_reg_MerR_DNA-bd"/>
</dbReference>